<organism evidence="5 6">
    <name type="scientific">Bacillus solimangrovi</name>
    <dbReference type="NCBI Taxonomy" id="1305675"/>
    <lineage>
        <taxon>Bacteria</taxon>
        <taxon>Bacillati</taxon>
        <taxon>Bacillota</taxon>
        <taxon>Bacilli</taxon>
        <taxon>Bacillales</taxon>
        <taxon>Bacillaceae</taxon>
        <taxon>Bacillus</taxon>
    </lineage>
</organism>
<feature type="domain" description="Fe/B12 periplasmic-binding" evidence="4">
    <location>
        <begin position="66"/>
        <end position="322"/>
    </location>
</feature>
<keyword evidence="6" id="KW-1185">Reference proteome</keyword>
<dbReference type="EMBL" id="MJEH01000011">
    <property type="protein sequence ID" value="OEH93522.1"/>
    <property type="molecule type" value="Genomic_DNA"/>
</dbReference>
<dbReference type="InterPro" id="IPR054828">
    <property type="entry name" value="Vit_B12_bind_prot"/>
</dbReference>
<dbReference type="SUPFAM" id="SSF53807">
    <property type="entry name" value="Helical backbone' metal receptor"/>
    <property type="match status" value="1"/>
</dbReference>
<protein>
    <submittedName>
        <fullName evidence="5">Iron ABC transporter substrate-binding protein</fullName>
    </submittedName>
</protein>
<accession>A0A1E5LHG4</accession>
<dbReference type="STRING" id="1305675.BFG57_00580"/>
<evidence type="ECO:0000313" key="5">
    <source>
        <dbReference type="EMBL" id="OEH93522.1"/>
    </source>
</evidence>
<sequence length="324" mass="35187">MKKGLQLLVVISVFLIFALTGCGAQSNDQVKEQQTTDETVITKSDFPVTVVDATGEELTIESSPERIVSLIPSNTEISFAIGAGEQIVGVTDWDNYPEEVTEIAKVGGLEVNSESILALQPDLVLAHTSSTGSSEQALDQLKQAGITVVVIPSATSISDVYDSIDLIGKVTGHAQSSAKIIDQMKERVEKVAEKAELISEAEKKTVWVEVQPEPEIYTTGKGTFMHEILELIGAKNAAADGEGWLKYTEEDAVLLNPDVIVVTYGYYVDKPIEKVLGRLAWQDVNAVTNKKVFAVDSDKFTRAGPRLVEGVEELAKLVYPNIYQ</sequence>
<keyword evidence="2 3" id="KW-0732">Signal</keyword>
<dbReference type="Pfam" id="PF01497">
    <property type="entry name" value="Peripla_BP_2"/>
    <property type="match status" value="1"/>
</dbReference>
<evidence type="ECO:0000256" key="2">
    <source>
        <dbReference type="ARBA" id="ARBA00022729"/>
    </source>
</evidence>
<evidence type="ECO:0000313" key="6">
    <source>
        <dbReference type="Proteomes" id="UP000095209"/>
    </source>
</evidence>
<dbReference type="AlphaFoldDB" id="A0A1E5LHG4"/>
<dbReference type="Gene3D" id="3.40.50.1980">
    <property type="entry name" value="Nitrogenase molybdenum iron protein domain"/>
    <property type="match status" value="2"/>
</dbReference>
<comment type="similarity">
    <text evidence="1">Belongs to the bacterial solute-binding protein 8 family.</text>
</comment>
<feature type="chain" id="PRO_5038850603" evidence="3">
    <location>
        <begin position="25"/>
        <end position="324"/>
    </location>
</feature>
<dbReference type="CDD" id="cd01143">
    <property type="entry name" value="YvrC"/>
    <property type="match status" value="1"/>
</dbReference>
<reference evidence="5 6" key="1">
    <citation type="submission" date="2016-08" db="EMBL/GenBank/DDBJ databases">
        <title>Genome of Bacillus solimangrovi GH2-4.</title>
        <authorList>
            <person name="Lim S."/>
            <person name="Kim B.-C."/>
        </authorList>
    </citation>
    <scope>NUCLEOTIDE SEQUENCE [LARGE SCALE GENOMIC DNA]</scope>
    <source>
        <strain evidence="5 6">GH2-4</strain>
    </source>
</reference>
<dbReference type="InterPro" id="IPR050902">
    <property type="entry name" value="ABC_Transporter_SBP"/>
</dbReference>
<dbReference type="GO" id="GO:0071281">
    <property type="term" value="P:cellular response to iron ion"/>
    <property type="evidence" value="ECO:0007669"/>
    <property type="project" value="TreeGrafter"/>
</dbReference>
<evidence type="ECO:0000256" key="1">
    <source>
        <dbReference type="ARBA" id="ARBA00008814"/>
    </source>
</evidence>
<dbReference type="PROSITE" id="PS50983">
    <property type="entry name" value="FE_B12_PBP"/>
    <property type="match status" value="1"/>
</dbReference>
<evidence type="ECO:0000259" key="4">
    <source>
        <dbReference type="PROSITE" id="PS50983"/>
    </source>
</evidence>
<name>A0A1E5LHG4_9BACI</name>
<evidence type="ECO:0000256" key="3">
    <source>
        <dbReference type="SAM" id="SignalP"/>
    </source>
</evidence>
<dbReference type="RefSeq" id="WP_069716425.1">
    <property type="nucleotide sequence ID" value="NZ_MJEH01000011.1"/>
</dbReference>
<dbReference type="Proteomes" id="UP000095209">
    <property type="component" value="Unassembled WGS sequence"/>
</dbReference>
<gene>
    <name evidence="5" type="ORF">BFG57_00580</name>
</gene>
<dbReference type="PANTHER" id="PTHR30535">
    <property type="entry name" value="VITAMIN B12-BINDING PROTEIN"/>
    <property type="match status" value="1"/>
</dbReference>
<dbReference type="NCBIfam" id="NF038402">
    <property type="entry name" value="TroA_like"/>
    <property type="match status" value="1"/>
</dbReference>
<comment type="caution">
    <text evidence="5">The sequence shown here is derived from an EMBL/GenBank/DDBJ whole genome shotgun (WGS) entry which is preliminary data.</text>
</comment>
<dbReference type="InterPro" id="IPR002491">
    <property type="entry name" value="ABC_transptr_periplasmic_BD"/>
</dbReference>
<dbReference type="PROSITE" id="PS51257">
    <property type="entry name" value="PROKAR_LIPOPROTEIN"/>
    <property type="match status" value="1"/>
</dbReference>
<dbReference type="OrthoDB" id="9816357at2"/>
<proteinExistence type="inferred from homology"/>
<feature type="signal peptide" evidence="3">
    <location>
        <begin position="1"/>
        <end position="24"/>
    </location>
</feature>
<dbReference type="PANTHER" id="PTHR30535:SF34">
    <property type="entry name" value="MOLYBDATE-BINDING PROTEIN MOLA"/>
    <property type="match status" value="1"/>
</dbReference>